<dbReference type="InterPro" id="IPR014325">
    <property type="entry name" value="RNA_pol_sigma-E_actinobac"/>
</dbReference>
<dbReference type="NCBIfam" id="TIGR02937">
    <property type="entry name" value="sigma70-ECF"/>
    <property type="match status" value="1"/>
</dbReference>
<dbReference type="PANTHER" id="PTHR43133">
    <property type="entry name" value="RNA POLYMERASE ECF-TYPE SIGMA FACTO"/>
    <property type="match status" value="1"/>
</dbReference>
<keyword evidence="10" id="KW-1185">Reference proteome</keyword>
<evidence type="ECO:0000259" key="8">
    <source>
        <dbReference type="Pfam" id="PF08281"/>
    </source>
</evidence>
<dbReference type="CDD" id="cd06171">
    <property type="entry name" value="Sigma70_r4"/>
    <property type="match status" value="1"/>
</dbReference>
<keyword evidence="2" id="KW-0805">Transcription regulation</keyword>
<keyword evidence="4" id="KW-0238">DNA-binding</keyword>
<feature type="region of interest" description="Disordered" evidence="6">
    <location>
        <begin position="165"/>
        <end position="196"/>
    </location>
</feature>
<evidence type="ECO:0000256" key="2">
    <source>
        <dbReference type="ARBA" id="ARBA00023015"/>
    </source>
</evidence>
<gene>
    <name evidence="9" type="ORF">ACFQMG_03575</name>
</gene>
<protein>
    <submittedName>
        <fullName evidence="9">SigE family RNA polymerase sigma factor</fullName>
    </submittedName>
</protein>
<dbReference type="NCBIfam" id="TIGR02983">
    <property type="entry name" value="SigE-fam_strep"/>
    <property type="match status" value="1"/>
</dbReference>
<dbReference type="PANTHER" id="PTHR43133:SF50">
    <property type="entry name" value="ECF RNA POLYMERASE SIGMA FACTOR SIGM"/>
    <property type="match status" value="1"/>
</dbReference>
<dbReference type="Pfam" id="PF04542">
    <property type="entry name" value="Sigma70_r2"/>
    <property type="match status" value="1"/>
</dbReference>
<accession>A0ABW2FUS6</accession>
<evidence type="ECO:0000259" key="7">
    <source>
        <dbReference type="Pfam" id="PF04542"/>
    </source>
</evidence>
<dbReference type="InterPro" id="IPR036388">
    <property type="entry name" value="WH-like_DNA-bd_sf"/>
</dbReference>
<evidence type="ECO:0000256" key="5">
    <source>
        <dbReference type="ARBA" id="ARBA00023163"/>
    </source>
</evidence>
<organism evidence="9 10">
    <name type="scientific">Kitasatospora paranensis</name>
    <dbReference type="NCBI Taxonomy" id="258053"/>
    <lineage>
        <taxon>Bacteria</taxon>
        <taxon>Bacillati</taxon>
        <taxon>Actinomycetota</taxon>
        <taxon>Actinomycetes</taxon>
        <taxon>Kitasatosporales</taxon>
        <taxon>Streptomycetaceae</taxon>
        <taxon>Kitasatospora</taxon>
    </lineage>
</organism>
<evidence type="ECO:0000256" key="4">
    <source>
        <dbReference type="ARBA" id="ARBA00023125"/>
    </source>
</evidence>
<dbReference type="InterPro" id="IPR014284">
    <property type="entry name" value="RNA_pol_sigma-70_dom"/>
</dbReference>
<sequence>MPGQLRADRFDGFDGFVTARWSALLHLARLLTGGDRHRAEDLLQEALVKLWFVWPRVAGQAPEAYVRKVLVRAAARSARRRWWGEHPVERLPDPPGAADESAAVDERTRLEGVLALLPARQRAAVVLRYYQDLPERQVAEVLGCPVGTARSLTARGVARLRQLLAEPAEPSQGAEQGASQEGKGERWITSSGSSHG</sequence>
<name>A0ABW2FUS6_9ACTN</name>
<dbReference type="InterPro" id="IPR013249">
    <property type="entry name" value="RNA_pol_sigma70_r4_t2"/>
</dbReference>
<comment type="similarity">
    <text evidence="1">Belongs to the sigma-70 factor family. ECF subfamily.</text>
</comment>
<feature type="domain" description="RNA polymerase sigma factor 70 region 4 type 2" evidence="8">
    <location>
        <begin position="109"/>
        <end position="160"/>
    </location>
</feature>
<evidence type="ECO:0000256" key="3">
    <source>
        <dbReference type="ARBA" id="ARBA00023082"/>
    </source>
</evidence>
<reference evidence="10" key="1">
    <citation type="journal article" date="2019" name="Int. J. Syst. Evol. Microbiol.">
        <title>The Global Catalogue of Microorganisms (GCM) 10K type strain sequencing project: providing services to taxonomists for standard genome sequencing and annotation.</title>
        <authorList>
            <consortium name="The Broad Institute Genomics Platform"/>
            <consortium name="The Broad Institute Genome Sequencing Center for Infectious Disease"/>
            <person name="Wu L."/>
            <person name="Ma J."/>
        </authorList>
    </citation>
    <scope>NUCLEOTIDE SEQUENCE [LARGE SCALE GENOMIC DNA]</scope>
    <source>
        <strain evidence="10">CGMCC 1.12859</strain>
    </source>
</reference>
<dbReference type="Gene3D" id="1.10.10.10">
    <property type="entry name" value="Winged helix-like DNA-binding domain superfamily/Winged helix DNA-binding domain"/>
    <property type="match status" value="1"/>
</dbReference>
<keyword evidence="5" id="KW-0804">Transcription</keyword>
<dbReference type="InterPro" id="IPR039425">
    <property type="entry name" value="RNA_pol_sigma-70-like"/>
</dbReference>
<dbReference type="Pfam" id="PF08281">
    <property type="entry name" value="Sigma70_r4_2"/>
    <property type="match status" value="1"/>
</dbReference>
<proteinExistence type="inferred from homology"/>
<dbReference type="InterPro" id="IPR013324">
    <property type="entry name" value="RNA_pol_sigma_r3/r4-like"/>
</dbReference>
<evidence type="ECO:0000256" key="1">
    <source>
        <dbReference type="ARBA" id="ARBA00010641"/>
    </source>
</evidence>
<dbReference type="InterPro" id="IPR007627">
    <property type="entry name" value="RNA_pol_sigma70_r2"/>
</dbReference>
<dbReference type="Gene3D" id="1.10.1740.10">
    <property type="match status" value="1"/>
</dbReference>
<dbReference type="RefSeq" id="WP_345709306.1">
    <property type="nucleotide sequence ID" value="NZ_BAABKV010000001.1"/>
</dbReference>
<evidence type="ECO:0000313" key="10">
    <source>
        <dbReference type="Proteomes" id="UP001596435"/>
    </source>
</evidence>
<evidence type="ECO:0000256" key="6">
    <source>
        <dbReference type="SAM" id="MobiDB-lite"/>
    </source>
</evidence>
<evidence type="ECO:0000313" key="9">
    <source>
        <dbReference type="EMBL" id="MFC7178643.1"/>
    </source>
</evidence>
<dbReference type="EMBL" id="JBHTAJ010000005">
    <property type="protein sequence ID" value="MFC7178643.1"/>
    <property type="molecule type" value="Genomic_DNA"/>
</dbReference>
<dbReference type="SUPFAM" id="SSF88946">
    <property type="entry name" value="Sigma2 domain of RNA polymerase sigma factors"/>
    <property type="match status" value="1"/>
</dbReference>
<feature type="domain" description="RNA polymerase sigma-70 region 2" evidence="7">
    <location>
        <begin position="24"/>
        <end position="83"/>
    </location>
</feature>
<dbReference type="Proteomes" id="UP001596435">
    <property type="component" value="Unassembled WGS sequence"/>
</dbReference>
<dbReference type="SUPFAM" id="SSF88659">
    <property type="entry name" value="Sigma3 and sigma4 domains of RNA polymerase sigma factors"/>
    <property type="match status" value="1"/>
</dbReference>
<dbReference type="InterPro" id="IPR013325">
    <property type="entry name" value="RNA_pol_sigma_r2"/>
</dbReference>
<keyword evidence="3" id="KW-0731">Sigma factor</keyword>
<comment type="caution">
    <text evidence="9">The sequence shown here is derived from an EMBL/GenBank/DDBJ whole genome shotgun (WGS) entry which is preliminary data.</text>
</comment>